<feature type="domain" description="FHA" evidence="3">
    <location>
        <begin position="87"/>
        <end position="136"/>
    </location>
</feature>
<dbReference type="KEGG" id="cpho:CPHO_00160"/>
<dbReference type="InterPro" id="IPR000253">
    <property type="entry name" value="FHA_dom"/>
</dbReference>
<dbReference type="SUPFAM" id="SSF49879">
    <property type="entry name" value="SMAD/FHA domain"/>
    <property type="match status" value="1"/>
</dbReference>
<organism evidence="4 5">
    <name type="scientific">Corynebacterium phocae</name>
    <dbReference type="NCBI Taxonomy" id="161895"/>
    <lineage>
        <taxon>Bacteria</taxon>
        <taxon>Bacillati</taxon>
        <taxon>Actinomycetota</taxon>
        <taxon>Actinomycetes</taxon>
        <taxon>Mycobacteriales</taxon>
        <taxon>Corynebacteriaceae</taxon>
        <taxon>Corynebacterium</taxon>
    </lineage>
</organism>
<evidence type="ECO:0000256" key="2">
    <source>
        <dbReference type="SAM" id="Phobius"/>
    </source>
</evidence>
<keyword evidence="2" id="KW-0472">Membrane</keyword>
<feature type="transmembrane region" description="Helical" evidence="2">
    <location>
        <begin position="6"/>
        <end position="25"/>
    </location>
</feature>
<dbReference type="PANTHER" id="PTHR23308">
    <property type="entry name" value="NUCLEAR INHIBITOR OF PROTEIN PHOSPHATASE-1"/>
    <property type="match status" value="1"/>
</dbReference>
<evidence type="ECO:0000313" key="5">
    <source>
        <dbReference type="Proteomes" id="UP000185491"/>
    </source>
</evidence>
<dbReference type="InterPro" id="IPR008984">
    <property type="entry name" value="SMAD_FHA_dom_sf"/>
</dbReference>
<dbReference type="Proteomes" id="UP000185491">
    <property type="component" value="Chromosome"/>
</dbReference>
<dbReference type="OrthoDB" id="277520at2"/>
<name>A0A1L7D0I6_9CORY</name>
<dbReference type="InterPro" id="IPR050923">
    <property type="entry name" value="Cell_Proc_Reg/RNA_Proc"/>
</dbReference>
<dbReference type="EMBL" id="CP009249">
    <property type="protein sequence ID" value="APT91607.1"/>
    <property type="molecule type" value="Genomic_DNA"/>
</dbReference>
<dbReference type="AlphaFoldDB" id="A0A1L7D0I6"/>
<sequence>MDSLILLGLRIGILSLLWIFILVALNAMRRDANRAATIPVNQPAPGVSGPVVAPAPRAQKRESARQIAVVEGPYKGSHMELGVLEELTIGRANDCHFVTGDDYSSAHHSRLFRRGSEWFVEDLESRNGTFVDGFRIDQPERIGVGSNIKMGRTTVRLLP</sequence>
<dbReference type="PROSITE" id="PS50006">
    <property type="entry name" value="FHA_DOMAIN"/>
    <property type="match status" value="1"/>
</dbReference>
<dbReference type="SMART" id="SM00240">
    <property type="entry name" value="FHA"/>
    <property type="match status" value="1"/>
</dbReference>
<dbReference type="STRING" id="161895.CPHO_00160"/>
<keyword evidence="2" id="KW-1133">Transmembrane helix</keyword>
<gene>
    <name evidence="4" type="ORF">CPHO_00160</name>
</gene>
<keyword evidence="1" id="KW-0597">Phosphoprotein</keyword>
<protein>
    <submittedName>
        <fullName evidence="4">Signal peptide protein</fullName>
    </submittedName>
</protein>
<evidence type="ECO:0000259" key="3">
    <source>
        <dbReference type="PROSITE" id="PS50006"/>
    </source>
</evidence>
<evidence type="ECO:0000313" key="4">
    <source>
        <dbReference type="EMBL" id="APT91607.1"/>
    </source>
</evidence>
<proteinExistence type="predicted"/>
<reference evidence="4 5" key="1">
    <citation type="submission" date="2014-08" db="EMBL/GenBank/DDBJ databases">
        <title>Complete genome sequence of Corynebacterium phocae M408/89/1(T)(=DSM 44612(T)), isolated from the common seal (Phoca vitulina).</title>
        <authorList>
            <person name="Ruckert C."/>
            <person name="Albersmeier A."/>
            <person name="Winkler A."/>
            <person name="Kalinowski J."/>
        </authorList>
    </citation>
    <scope>NUCLEOTIDE SEQUENCE [LARGE SCALE GENOMIC DNA]</scope>
    <source>
        <strain evidence="4 5">M408/89/1</strain>
    </source>
</reference>
<accession>A0A1L7D0I6</accession>
<keyword evidence="5" id="KW-1185">Reference proteome</keyword>
<evidence type="ECO:0000256" key="1">
    <source>
        <dbReference type="ARBA" id="ARBA00022553"/>
    </source>
</evidence>
<dbReference type="RefSeq" id="WP_075732187.1">
    <property type="nucleotide sequence ID" value="NZ_CP009249.1"/>
</dbReference>
<keyword evidence="2" id="KW-0812">Transmembrane</keyword>
<dbReference type="Gene3D" id="2.60.200.20">
    <property type="match status" value="1"/>
</dbReference>
<dbReference type="Pfam" id="PF00498">
    <property type="entry name" value="FHA"/>
    <property type="match status" value="1"/>
</dbReference>